<evidence type="ECO:0000256" key="4">
    <source>
        <dbReference type="ARBA" id="ARBA00022679"/>
    </source>
</evidence>
<evidence type="ECO:0000256" key="1">
    <source>
        <dbReference type="ARBA" id="ARBA00012513"/>
    </source>
</evidence>
<evidence type="ECO:0000256" key="3">
    <source>
        <dbReference type="ARBA" id="ARBA00022614"/>
    </source>
</evidence>
<keyword evidence="4" id="KW-0808">Transferase</keyword>
<dbReference type="Pfam" id="PF08477">
    <property type="entry name" value="Roc"/>
    <property type="match status" value="1"/>
</dbReference>
<dbReference type="PROSITE" id="PS51424">
    <property type="entry name" value="ROC"/>
    <property type="match status" value="1"/>
</dbReference>
<dbReference type="Gene3D" id="3.40.50.300">
    <property type="entry name" value="P-loop containing nucleotide triphosphate hydrolases"/>
    <property type="match status" value="1"/>
</dbReference>
<dbReference type="Pfam" id="PF23598">
    <property type="entry name" value="LRR_14"/>
    <property type="match status" value="1"/>
</dbReference>
<dbReference type="PROSITE" id="PS51419">
    <property type="entry name" value="RAB"/>
    <property type="match status" value="1"/>
</dbReference>
<dbReference type="InterPro" id="IPR050216">
    <property type="entry name" value="LRR_domain-containing"/>
</dbReference>
<dbReference type="InterPro" id="IPR027417">
    <property type="entry name" value="P-loop_NTPase"/>
</dbReference>
<dbReference type="InterPro" id="IPR003591">
    <property type="entry name" value="Leu-rich_rpt_typical-subtyp"/>
</dbReference>
<dbReference type="InterPro" id="IPR055414">
    <property type="entry name" value="LRR_R13L4/SHOC2-like"/>
</dbReference>
<comment type="caution">
    <text evidence="13">The sequence shown here is derived from an EMBL/GenBank/DDBJ whole genome shotgun (WGS) entry which is preliminary data.</text>
</comment>
<dbReference type="GO" id="GO:0005737">
    <property type="term" value="C:cytoplasm"/>
    <property type="evidence" value="ECO:0007669"/>
    <property type="project" value="TreeGrafter"/>
</dbReference>
<dbReference type="PRINTS" id="PR00019">
    <property type="entry name" value="LEURICHRPT"/>
</dbReference>
<comment type="catalytic activity">
    <reaction evidence="10">
        <text>L-threonyl-[protein] + ATP = O-phospho-L-threonyl-[protein] + ADP + H(+)</text>
        <dbReference type="Rhea" id="RHEA:46608"/>
        <dbReference type="Rhea" id="RHEA-COMP:11060"/>
        <dbReference type="Rhea" id="RHEA-COMP:11605"/>
        <dbReference type="ChEBI" id="CHEBI:15378"/>
        <dbReference type="ChEBI" id="CHEBI:30013"/>
        <dbReference type="ChEBI" id="CHEBI:30616"/>
        <dbReference type="ChEBI" id="CHEBI:61977"/>
        <dbReference type="ChEBI" id="CHEBI:456216"/>
        <dbReference type="EC" id="2.7.11.1"/>
    </reaction>
</comment>
<dbReference type="SMART" id="SM00369">
    <property type="entry name" value="LRR_TYP"/>
    <property type="match status" value="8"/>
</dbReference>
<dbReference type="SUPFAM" id="SSF52540">
    <property type="entry name" value="P-loop containing nucleoside triphosphate hydrolases"/>
    <property type="match status" value="1"/>
</dbReference>
<dbReference type="InterPro" id="IPR057263">
    <property type="entry name" value="COR-B"/>
</dbReference>
<dbReference type="PANTHER" id="PTHR48051">
    <property type="match status" value="1"/>
</dbReference>
<accession>A0A532UW00</accession>
<dbReference type="GO" id="GO:0009274">
    <property type="term" value="C:peptidoglycan-based cell wall"/>
    <property type="evidence" value="ECO:0007669"/>
    <property type="project" value="UniProtKB-ARBA"/>
</dbReference>
<keyword evidence="2" id="KW-0723">Serine/threonine-protein kinase</keyword>
<dbReference type="AlphaFoldDB" id="A0A532UW00"/>
<dbReference type="PRINTS" id="PR00449">
    <property type="entry name" value="RASTRNSFRMNG"/>
</dbReference>
<dbReference type="InterPro" id="IPR036388">
    <property type="entry name" value="WH-like_DNA-bd_sf"/>
</dbReference>
<evidence type="ECO:0000256" key="9">
    <source>
        <dbReference type="ARBA" id="ARBA00023134"/>
    </source>
</evidence>
<reference evidence="13 14" key="1">
    <citation type="submission" date="2017-06" db="EMBL/GenBank/DDBJ databases">
        <title>Novel microbial phyla capable of carbon fixation and sulfur reduction in deep-sea sediments.</title>
        <authorList>
            <person name="Huang J."/>
            <person name="Baker B."/>
            <person name="Wang Y."/>
        </authorList>
    </citation>
    <scope>NUCLEOTIDE SEQUENCE [LARGE SCALE GENOMIC DNA]</scope>
    <source>
        <strain evidence="13">B3_LCP</strain>
    </source>
</reference>
<dbReference type="Proteomes" id="UP000319619">
    <property type="component" value="Unassembled WGS sequence"/>
</dbReference>
<dbReference type="FunFam" id="3.80.10.10:FF:001164">
    <property type="entry name" value="GH01279p"/>
    <property type="match status" value="1"/>
</dbReference>
<dbReference type="EMBL" id="NJBN01000008">
    <property type="protein sequence ID" value="TKJ39119.1"/>
    <property type="molecule type" value="Genomic_DNA"/>
</dbReference>
<dbReference type="PROSITE" id="PS51450">
    <property type="entry name" value="LRR"/>
    <property type="match status" value="6"/>
</dbReference>
<evidence type="ECO:0000256" key="10">
    <source>
        <dbReference type="ARBA" id="ARBA00047899"/>
    </source>
</evidence>
<dbReference type="Gene3D" id="1.10.10.10">
    <property type="entry name" value="Winged helix-like DNA-binding domain superfamily/Winged helix DNA-binding domain"/>
    <property type="match status" value="1"/>
</dbReference>
<evidence type="ECO:0000256" key="6">
    <source>
        <dbReference type="ARBA" id="ARBA00022741"/>
    </source>
</evidence>
<dbReference type="InterPro" id="IPR032675">
    <property type="entry name" value="LRR_dom_sf"/>
</dbReference>
<dbReference type="SMART" id="SM00365">
    <property type="entry name" value="LRR_SD22"/>
    <property type="match status" value="4"/>
</dbReference>
<evidence type="ECO:0000256" key="5">
    <source>
        <dbReference type="ARBA" id="ARBA00022737"/>
    </source>
</evidence>
<evidence type="ECO:0000259" key="12">
    <source>
        <dbReference type="PROSITE" id="PS51424"/>
    </source>
</evidence>
<evidence type="ECO:0000313" key="14">
    <source>
        <dbReference type="Proteomes" id="UP000319619"/>
    </source>
</evidence>
<gene>
    <name evidence="13" type="ORF">CEE37_11920</name>
</gene>
<proteinExistence type="predicted"/>
<dbReference type="InterPro" id="IPR020859">
    <property type="entry name" value="ROC"/>
</dbReference>
<dbReference type="GO" id="GO:0005524">
    <property type="term" value="F:ATP binding"/>
    <property type="evidence" value="ECO:0007669"/>
    <property type="project" value="UniProtKB-KW"/>
</dbReference>
<dbReference type="InterPro" id="IPR032171">
    <property type="entry name" value="COR-A"/>
</dbReference>
<dbReference type="Pfam" id="PF16095">
    <property type="entry name" value="COR-A"/>
    <property type="match status" value="1"/>
</dbReference>
<keyword evidence="3" id="KW-0433">Leucine-rich repeat</keyword>
<keyword evidence="7" id="KW-0418">Kinase</keyword>
<organism evidence="13 14">
    <name type="scientific">candidate division LCP-89 bacterium B3_LCP</name>
    <dbReference type="NCBI Taxonomy" id="2012998"/>
    <lineage>
        <taxon>Bacteria</taxon>
        <taxon>Pseudomonadati</taxon>
        <taxon>Bacteria division LCP-89</taxon>
    </lineage>
</organism>
<keyword evidence="8" id="KW-0067">ATP-binding</keyword>
<evidence type="ECO:0000256" key="11">
    <source>
        <dbReference type="ARBA" id="ARBA00048679"/>
    </source>
</evidence>
<name>A0A532UW00_UNCL8</name>
<evidence type="ECO:0000256" key="7">
    <source>
        <dbReference type="ARBA" id="ARBA00022777"/>
    </source>
</evidence>
<dbReference type="Gene3D" id="3.30.70.1390">
    <property type="entry name" value="ROC domain from the Parkinson's disease-associated leucine-rich repeat kinase 2"/>
    <property type="match status" value="1"/>
</dbReference>
<dbReference type="GO" id="GO:0004674">
    <property type="term" value="F:protein serine/threonine kinase activity"/>
    <property type="evidence" value="ECO:0007669"/>
    <property type="project" value="UniProtKB-KW"/>
</dbReference>
<dbReference type="Gene3D" id="3.80.10.10">
    <property type="entry name" value="Ribonuclease Inhibitor"/>
    <property type="match status" value="2"/>
</dbReference>
<dbReference type="PANTHER" id="PTHR48051:SF54">
    <property type="entry name" value="LEUCINE-RICH REPEAT-CONTAINING PROTEIN"/>
    <property type="match status" value="1"/>
</dbReference>
<dbReference type="InterPro" id="IPR001611">
    <property type="entry name" value="Leu-rich_rpt"/>
</dbReference>
<dbReference type="Pfam" id="PF25497">
    <property type="entry name" value="COR-B"/>
    <property type="match status" value="1"/>
</dbReference>
<evidence type="ECO:0000256" key="2">
    <source>
        <dbReference type="ARBA" id="ARBA00022527"/>
    </source>
</evidence>
<keyword evidence="9" id="KW-0342">GTP-binding</keyword>
<evidence type="ECO:0000313" key="13">
    <source>
        <dbReference type="EMBL" id="TKJ39119.1"/>
    </source>
</evidence>
<dbReference type="Gene3D" id="3.30.310.200">
    <property type="match status" value="1"/>
</dbReference>
<dbReference type="SUPFAM" id="SSF52058">
    <property type="entry name" value="L domain-like"/>
    <property type="match status" value="1"/>
</dbReference>
<dbReference type="Pfam" id="PF13855">
    <property type="entry name" value="LRR_8"/>
    <property type="match status" value="1"/>
</dbReference>
<keyword evidence="6" id="KW-0547">Nucleotide-binding</keyword>
<dbReference type="SMART" id="SM00364">
    <property type="entry name" value="LRR_BAC"/>
    <property type="match status" value="4"/>
</dbReference>
<feature type="domain" description="Roc" evidence="12">
    <location>
        <begin position="260"/>
        <end position="430"/>
    </location>
</feature>
<sequence>MKRKELIEIIEKAARDKVTELDLSGKGIPELPPEIGNLTNLTHLDLHVNRLPNLPLEIGHLTNLTDLNLSGNQLPSLPPEIGNLTNLTNLNLSGNQLPSLPPEIGNLTNITGLFLYNDQLTSVPEEIGNLTNLTTLDLSHNQLTSLPAEIGNLSNIIGLFLYNNQLTSVPEEIGNLTNLNWLSLDRNQLTSVPEEIGNLTGLTELYLQRNQLTSLPSEIGNLTSLSLLDISNNPLADPPPDIIEQGTKAVLTYLRGKLVSEKQQWLSKLLLVGEGGVGKTSLLRALRGKSFDIQESKTEGIDILPLELLHPEQDIITMTLNCWDFGGQVIYHATHQFFLTNRSLFLLVWNARLGWEQGKLYKWLDTIKAKAPDSPVMIVAAHIDQHDAELPLQDLKAKYPQIVGHWEVSNKDSIGIEEIKRAVTKQAAQLPLMGENWPSKWLNAADAVRSRNEKQITTKQFFEILGEHELSNQDAGILARWLHELGDILYFPEDGELKDLVILKPKWVTDYISKVLKSDEVKVGLGVLRRKHMEVLWDDLDQPMQNHFLRLMEKFDLSYRTLDNRDISIVVERLPEDPKTNYQQSWEGIRQSGSCREISMKYHLDTTMPAGIPTWFIARTHRFTTYNHWRSGALFADGKEGRHLGLIQSFPHQRYLQLSARGQVPHNFFALLCDGLDLTLDRFPGLEIKRTIPCPGHKDKKCSYEFSLEAINNAIKENVKGIQCQVAFKNVPVSNLLLGIRLKTKGADPLTLATVLSEVKRIGATGQKTLEALQNLTEYAQREFTNLFLREQRLIESHCPNVFVLRPVESKIWLKNITGQKMELQLFCQAPGQWHPTVEGGKYPVKQTPEWFTEVAPFVSKLASVLKYTIPLVGPWLGALAPDFEKVFHNDIELMQALVDKLPEISTSQESRFAEGDFPERIAGSALRALRTLLDEKDPQQHWGGLKKILTPEGHYLWLCDYHAKEYD</sequence>
<dbReference type="SMART" id="SM00175">
    <property type="entry name" value="RAB"/>
    <property type="match status" value="1"/>
</dbReference>
<dbReference type="EC" id="2.7.11.1" evidence="1"/>
<keyword evidence="5" id="KW-0677">Repeat</keyword>
<protein>
    <recommendedName>
        <fullName evidence="1">non-specific serine/threonine protein kinase</fullName>
        <ecNumber evidence="1">2.7.11.1</ecNumber>
    </recommendedName>
</protein>
<comment type="catalytic activity">
    <reaction evidence="11">
        <text>L-seryl-[protein] + ATP = O-phospho-L-seryl-[protein] + ADP + H(+)</text>
        <dbReference type="Rhea" id="RHEA:17989"/>
        <dbReference type="Rhea" id="RHEA-COMP:9863"/>
        <dbReference type="Rhea" id="RHEA-COMP:11604"/>
        <dbReference type="ChEBI" id="CHEBI:15378"/>
        <dbReference type="ChEBI" id="CHEBI:29999"/>
        <dbReference type="ChEBI" id="CHEBI:30616"/>
        <dbReference type="ChEBI" id="CHEBI:83421"/>
        <dbReference type="ChEBI" id="CHEBI:456216"/>
        <dbReference type="EC" id="2.7.11.1"/>
    </reaction>
</comment>
<evidence type="ECO:0000256" key="8">
    <source>
        <dbReference type="ARBA" id="ARBA00022840"/>
    </source>
</evidence>